<dbReference type="SUPFAM" id="SSF52151">
    <property type="entry name" value="FabD/lysophospholipase-like"/>
    <property type="match status" value="1"/>
</dbReference>
<keyword evidence="6" id="KW-1185">Reference proteome</keyword>
<keyword evidence="2" id="KW-0597">Phosphoprotein</keyword>
<dbReference type="PROSITE" id="PS00606">
    <property type="entry name" value="KS3_1"/>
    <property type="match status" value="1"/>
</dbReference>
<dbReference type="Gene3D" id="3.40.47.10">
    <property type="match status" value="1"/>
</dbReference>
<keyword evidence="3 5" id="KW-0808">Transferase</keyword>
<evidence type="ECO:0000256" key="3">
    <source>
        <dbReference type="ARBA" id="ARBA00022679"/>
    </source>
</evidence>
<dbReference type="SUPFAM" id="SSF55048">
    <property type="entry name" value="Probable ACP-binding domain of malonyl-CoA ACP transacylase"/>
    <property type="match status" value="1"/>
</dbReference>
<dbReference type="EMBL" id="SRRZ01000043">
    <property type="protein sequence ID" value="NQE34948.1"/>
    <property type="molecule type" value="Genomic_DNA"/>
</dbReference>
<dbReference type="InterPro" id="IPR014031">
    <property type="entry name" value="Ketoacyl_synth_C"/>
</dbReference>
<dbReference type="InterPro" id="IPR016036">
    <property type="entry name" value="Malonyl_transacylase_ACP-bd"/>
</dbReference>
<dbReference type="InterPro" id="IPR014030">
    <property type="entry name" value="Ketoacyl_synth_N"/>
</dbReference>
<dbReference type="Pfam" id="PF02801">
    <property type="entry name" value="Ketoacyl-synt_C"/>
    <property type="match status" value="1"/>
</dbReference>
<keyword evidence="5" id="KW-0012">Acyltransferase</keyword>
<dbReference type="SMART" id="SM00825">
    <property type="entry name" value="PKS_KS"/>
    <property type="match status" value="1"/>
</dbReference>
<gene>
    <name evidence="5" type="primary">ppsE_5</name>
    <name evidence="5" type="ORF">E5S67_02677</name>
</gene>
<evidence type="ECO:0000313" key="5">
    <source>
        <dbReference type="EMBL" id="NQE34948.1"/>
    </source>
</evidence>
<sequence>MDKWEGEGMLEPIAIIGMAGRFPGAKNVDEFWLNLCDGVESISLFSDEELRDGGVEKSWLNDSNYVKAGFVLDDIEMFDASFFGMLAKEAEITDPQHRLFLECAWEALENAGYDPEQYEGLAGVYAGANQSTYLLNNIISNRDLLQSMGYLPLGIGNNQDFLATRISYKLNLKGPSINVNTACSTSLVAVHSACRGLLSYECDLALAGGVSIQVPQKQGYFYQESGIFSTDARTRAFDAKAGGTTFGNGVGIVVLKRLEDALADGDRIYALIKGSAINNDGSAKVSYTAPSVSGQAKVIAQAQAIARFAPETITYIETHGTGTSLGDPIEIRALQEVFESQTKKKGFCAIGSVKTNVSHLNTAAGITGLIKTVLALKHQKIPASLHFEKPNPEIDFAKSPFYVNTTLREWKTDGMPRRAGVSSFGIGGTNAHVVLEEAPNQERGRKVAGEKGRKYQLLILSAKTSSALETATANLAAHLKQHPDLNLADVAYTLQVGRKVFDYRRMLVCQNIDDAVQALTLESEQKENKKILIPDISHSHHEESGNRPVVFMFSGQGVQYANMARELYQTESTFTRAIDDCCELLIPHLGIDLRTVLYPSELGEEEAAQQLKQTYITQPVLFIIEYALAQLWMSWGVLPEAAIGHSIGEYVAATLAGVFSLEDALILVATRGRLMQQLPAGAMLAVPLSEKEIELSEELSLAVINAPSLCVVSGSIKAVDELQNRFIELGLDCRRLHTSHAFHSDMMEPIIEHFIAEVIKVKLKAPQIPFISNVTGTWITEIEATDPNYWGKHLRQTVRFADGIAELLKEPKRILLEVGPGRTLSTFARDCLEENTQTIVLSSLRHPKDRQSDIAFLLNALGRLWLAGVSVNWSEFYRHERRDRIPLPTYPFERKRYWIEPSNPAVHDHKFTEVDRTIEEENVGDREIEEIMAQQVEIMSQQLEILRMYG</sequence>
<dbReference type="GO" id="GO:0004315">
    <property type="term" value="F:3-oxoacyl-[acyl-carrier-protein] synthase activity"/>
    <property type="evidence" value="ECO:0007669"/>
    <property type="project" value="UniProtKB-EC"/>
</dbReference>
<dbReference type="InterPro" id="IPR018201">
    <property type="entry name" value="Ketoacyl_synth_AS"/>
</dbReference>
<dbReference type="EC" id="2.3.1.41" evidence="5"/>
<keyword evidence="1" id="KW-0596">Phosphopantetheine</keyword>
<evidence type="ECO:0000259" key="4">
    <source>
        <dbReference type="PROSITE" id="PS52004"/>
    </source>
</evidence>
<dbReference type="PANTHER" id="PTHR43775">
    <property type="entry name" value="FATTY ACID SYNTHASE"/>
    <property type="match status" value="1"/>
</dbReference>
<dbReference type="PROSITE" id="PS52004">
    <property type="entry name" value="KS3_2"/>
    <property type="match status" value="1"/>
</dbReference>
<organism evidence="5 6">
    <name type="scientific">Microcoleus asticus IPMA8</name>
    <dbReference type="NCBI Taxonomy" id="2563858"/>
    <lineage>
        <taxon>Bacteria</taxon>
        <taxon>Bacillati</taxon>
        <taxon>Cyanobacteriota</taxon>
        <taxon>Cyanophyceae</taxon>
        <taxon>Oscillatoriophycideae</taxon>
        <taxon>Oscillatoriales</taxon>
        <taxon>Microcoleaceae</taxon>
        <taxon>Microcoleus</taxon>
        <taxon>Microcoleus asticus</taxon>
    </lineage>
</organism>
<dbReference type="Gene3D" id="3.40.366.10">
    <property type="entry name" value="Malonyl-Coenzyme A Acyl Carrier Protein, domain 2"/>
    <property type="match status" value="1"/>
</dbReference>
<dbReference type="InterPro" id="IPR020841">
    <property type="entry name" value="PKS_Beta-ketoAc_synthase_dom"/>
</dbReference>
<dbReference type="PANTHER" id="PTHR43775:SF51">
    <property type="entry name" value="INACTIVE PHENOLPHTHIOCEROL SYNTHESIS POLYKETIDE SYNTHASE TYPE I PKS1-RELATED"/>
    <property type="match status" value="1"/>
</dbReference>
<evidence type="ECO:0000256" key="2">
    <source>
        <dbReference type="ARBA" id="ARBA00022553"/>
    </source>
</evidence>
<dbReference type="RefSeq" id="WP_172187966.1">
    <property type="nucleotide sequence ID" value="NZ_CAWPPK010000256.1"/>
</dbReference>
<dbReference type="Pfam" id="PF22621">
    <property type="entry name" value="CurL-like_PKS_C"/>
    <property type="match status" value="1"/>
</dbReference>
<feature type="domain" description="Ketosynthase family 3 (KS3)" evidence="4">
    <location>
        <begin position="10"/>
        <end position="437"/>
    </location>
</feature>
<dbReference type="InterPro" id="IPR016035">
    <property type="entry name" value="Acyl_Trfase/lysoPLipase"/>
</dbReference>
<name>A0ABX2CZ93_9CYAN</name>
<comment type="caution">
    <text evidence="5">The sequence shown here is derived from an EMBL/GenBank/DDBJ whole genome shotgun (WGS) entry which is preliminary data.</text>
</comment>
<proteinExistence type="predicted"/>
<dbReference type="Pfam" id="PF00698">
    <property type="entry name" value="Acyl_transf_1"/>
    <property type="match status" value="1"/>
</dbReference>
<dbReference type="InterPro" id="IPR014043">
    <property type="entry name" value="Acyl_transferase_dom"/>
</dbReference>
<protein>
    <submittedName>
        <fullName evidence="5">Phthiocerol/phenolphthiocerol synthesis polyketide synthase type I PpsE</fullName>
        <ecNumber evidence="5">2.3.1.41</ecNumber>
    </submittedName>
</protein>
<dbReference type="InterPro" id="IPR050091">
    <property type="entry name" value="PKS_NRPS_Biosynth_Enz"/>
</dbReference>
<dbReference type="InterPro" id="IPR016039">
    <property type="entry name" value="Thiolase-like"/>
</dbReference>
<dbReference type="Proteomes" id="UP000702425">
    <property type="component" value="Unassembled WGS sequence"/>
</dbReference>
<reference evidence="5 6" key="1">
    <citation type="journal article" date="2020" name="Sci. Rep.">
        <title>A novel cyanobacterial geosmin producer, revising GeoA distribution and dispersion patterns in Bacteria.</title>
        <authorList>
            <person name="Churro C."/>
            <person name="Semedo-Aguiar A.P."/>
            <person name="Silva A.D."/>
            <person name="Pereira-Leal J.B."/>
            <person name="Leite R.B."/>
        </authorList>
    </citation>
    <scope>NUCLEOTIDE SEQUENCE [LARGE SCALE GENOMIC DNA]</scope>
    <source>
        <strain evidence="5 6">IPMA8</strain>
    </source>
</reference>
<dbReference type="Gene3D" id="3.30.70.250">
    <property type="entry name" value="Malonyl-CoA ACP transacylase, ACP-binding"/>
    <property type="match status" value="1"/>
</dbReference>
<evidence type="ECO:0000256" key="1">
    <source>
        <dbReference type="ARBA" id="ARBA00022450"/>
    </source>
</evidence>
<evidence type="ECO:0000313" key="6">
    <source>
        <dbReference type="Proteomes" id="UP000702425"/>
    </source>
</evidence>
<dbReference type="SMART" id="SM00827">
    <property type="entry name" value="PKS_AT"/>
    <property type="match status" value="1"/>
</dbReference>
<dbReference type="SUPFAM" id="SSF53901">
    <property type="entry name" value="Thiolase-like"/>
    <property type="match status" value="1"/>
</dbReference>
<dbReference type="CDD" id="cd00833">
    <property type="entry name" value="PKS"/>
    <property type="match status" value="1"/>
</dbReference>
<dbReference type="InterPro" id="IPR001227">
    <property type="entry name" value="Ac_transferase_dom_sf"/>
</dbReference>
<dbReference type="Gene3D" id="3.30.70.3290">
    <property type="match status" value="1"/>
</dbReference>
<accession>A0ABX2CZ93</accession>
<dbReference type="Pfam" id="PF00109">
    <property type="entry name" value="ketoacyl-synt"/>
    <property type="match status" value="1"/>
</dbReference>